<organism evidence="4 5">
    <name type="scientific">Arthrobacter crystallopoietes BAB-32</name>
    <dbReference type="NCBI Taxonomy" id="1246476"/>
    <lineage>
        <taxon>Bacteria</taxon>
        <taxon>Bacillati</taxon>
        <taxon>Actinomycetota</taxon>
        <taxon>Actinomycetes</taxon>
        <taxon>Micrococcales</taxon>
        <taxon>Micrococcaceae</taxon>
        <taxon>Crystallibacter</taxon>
    </lineage>
</organism>
<dbReference type="AlphaFoldDB" id="N1V0Z1"/>
<keyword evidence="5" id="KW-1185">Reference proteome</keyword>
<dbReference type="Pfam" id="PF01433">
    <property type="entry name" value="Peptidase_M1"/>
    <property type="match status" value="1"/>
</dbReference>
<evidence type="ECO:0000259" key="2">
    <source>
        <dbReference type="Pfam" id="PF01433"/>
    </source>
</evidence>
<name>N1V0Z1_9MICC</name>
<proteinExistence type="predicted"/>
<dbReference type="InterPro" id="IPR034015">
    <property type="entry name" value="M1_LTA4H"/>
</dbReference>
<dbReference type="OrthoDB" id="100605at2"/>
<dbReference type="Gene3D" id="1.10.390.10">
    <property type="entry name" value="Neutral Protease Domain 2"/>
    <property type="match status" value="1"/>
</dbReference>
<dbReference type="GO" id="GO:0008270">
    <property type="term" value="F:zinc ion binding"/>
    <property type="evidence" value="ECO:0007669"/>
    <property type="project" value="InterPro"/>
</dbReference>
<dbReference type="InterPro" id="IPR042097">
    <property type="entry name" value="Aminopeptidase_N-like_N_sf"/>
</dbReference>
<keyword evidence="4" id="KW-0378">Hydrolase</keyword>
<feature type="domain" description="Aminopeptidase N-like N-terminal" evidence="3">
    <location>
        <begin position="85"/>
        <end position="255"/>
    </location>
</feature>
<reference evidence="4 5" key="1">
    <citation type="journal article" date="2013" name="Genome Announc.">
        <title>Draft Genome Sequence of Arthrobacter crystallopoietes Strain BAB-32, Revealing Genes for Bioremediation.</title>
        <authorList>
            <person name="Joshi M.N."/>
            <person name="Pandit A.S."/>
            <person name="Sharma A."/>
            <person name="Pandya R.V."/>
            <person name="Desai S.M."/>
            <person name="Saxena A.K."/>
            <person name="Bagatharia S.B."/>
        </authorList>
    </citation>
    <scope>NUCLEOTIDE SEQUENCE [LARGE SCALE GENOMIC DNA]</scope>
    <source>
        <strain evidence="4 5">BAB-32</strain>
    </source>
</reference>
<dbReference type="GO" id="GO:0004177">
    <property type="term" value="F:aminopeptidase activity"/>
    <property type="evidence" value="ECO:0007669"/>
    <property type="project" value="UniProtKB-KW"/>
</dbReference>
<comment type="caution">
    <text evidence="4">The sequence shown here is derived from an EMBL/GenBank/DDBJ whole genome shotgun (WGS) entry which is preliminary data.</text>
</comment>
<dbReference type="Pfam" id="PF20773">
    <property type="entry name" value="InhA-like_MAM"/>
    <property type="match status" value="1"/>
</dbReference>
<protein>
    <submittedName>
        <fullName evidence="4">Peptidase M1 membrane alanine aminopeptidase</fullName>
    </submittedName>
</protein>
<dbReference type="CDD" id="cd09603">
    <property type="entry name" value="M1_APN_like"/>
    <property type="match status" value="1"/>
</dbReference>
<dbReference type="InterPro" id="IPR014782">
    <property type="entry name" value="Peptidase_M1_dom"/>
</dbReference>
<dbReference type="InterPro" id="IPR045357">
    <property type="entry name" value="Aminopeptidase_N-like_N"/>
</dbReference>
<evidence type="ECO:0000256" key="1">
    <source>
        <dbReference type="PIRSR" id="PIRSR634015-3"/>
    </source>
</evidence>
<feature type="binding site" evidence="1">
    <location>
        <position position="566"/>
    </location>
    <ligand>
        <name>Zn(2+)</name>
        <dbReference type="ChEBI" id="CHEBI:29105"/>
        <note>catalytic</note>
    </ligand>
</feature>
<dbReference type="PANTHER" id="PTHR45726">
    <property type="entry name" value="LEUKOTRIENE A-4 HYDROLASE"/>
    <property type="match status" value="1"/>
</dbReference>
<dbReference type="InterPro" id="IPR027268">
    <property type="entry name" value="Peptidase_M4/M1_CTD_sf"/>
</dbReference>
<keyword evidence="1" id="KW-0862">Zinc</keyword>
<dbReference type="Pfam" id="PF17900">
    <property type="entry name" value="Peptidase_M1_N"/>
    <property type="match status" value="1"/>
</dbReference>
<evidence type="ECO:0000313" key="5">
    <source>
        <dbReference type="Proteomes" id="UP000010729"/>
    </source>
</evidence>
<keyword evidence="4" id="KW-0645">Protease</keyword>
<feature type="binding site" evidence="1">
    <location>
        <position position="562"/>
    </location>
    <ligand>
        <name>Zn(2+)</name>
        <dbReference type="ChEBI" id="CHEBI:29105"/>
        <note>catalytic</note>
    </ligand>
</feature>
<dbReference type="Proteomes" id="UP000010729">
    <property type="component" value="Unassembled WGS sequence"/>
</dbReference>
<dbReference type="PANTHER" id="PTHR45726:SF3">
    <property type="entry name" value="LEUKOTRIENE A-4 HYDROLASE"/>
    <property type="match status" value="1"/>
</dbReference>
<sequence>MSFRSWSGKAGPAGQSAPAGRLGSCWLHRGTAAGAALGLAAGISLLPSFPAVAAPDPDAVEFEPGTSGLKDPYFPKAGNGGYDVKHYQLDLDYHPPMDKLAGTATITARAKQDLETFNLDLDGLSVESVQVNRLTAAWYVLEEGELTVTAPQGILRGKEFTVVVKYEGVPKTITEPGTAGFIHTEDGAVVTGHPLSAPTWFPSNNHPSDRASFSYNISVPEGWEALANGALKGKSSKAGRTTWSWESKEQLPPYLASINIGEFDIEHYAKGGTDYWNALDPALKDVVTPRNGNGLAWSHTSDASYKRLARTVSVPGDGAELSFWLHRDTEPGWDFAFVEARTAGSDDWTTLKDTTGHATADTGQSCPAWHEVHPFLKRYQTDDGEGGCQPEGTSGQWWAASGASDGWEKWEFDLEAYKGKDVELSITYASDITGQHDGVLIEDIIMSTDEGSTSFENDRNRDRLEGWTVAGAPEGSPANTNDWEAGVSTPTSIGARAQKGLDRQPEILSFLSKRFGDYPYGSAGGVVTEQDGLGFALESQSRPIYAKDWFYDPASADSYMVHELAHQWFGADLSVASWKDAWLTDGFATYAQWLWNEEQDLGTAQETFDFYAGIDSGEQFWKLRLTDPKADHLFDPALQARGAMVLHALREELGDKQFFGLLRSWAEEHSGRAVDTRDFTEFAEAYSGQDLRELFELWLFTPGKPGTLKAS</sequence>
<keyword evidence="4" id="KW-0031">Aminopeptidase</keyword>
<keyword evidence="1" id="KW-0479">Metal-binding</keyword>
<evidence type="ECO:0000313" key="4">
    <source>
        <dbReference type="EMBL" id="EMY33694.1"/>
    </source>
</evidence>
<gene>
    <name evidence="4" type="ORF">D477_013551</name>
</gene>
<dbReference type="Gene3D" id="2.60.40.1730">
    <property type="entry name" value="tricorn interacting facor f3 domain"/>
    <property type="match status" value="1"/>
</dbReference>
<dbReference type="SUPFAM" id="SSF55486">
    <property type="entry name" value="Metalloproteases ('zincins'), catalytic domain"/>
    <property type="match status" value="1"/>
</dbReference>
<feature type="domain" description="Peptidase M1 membrane alanine aminopeptidase" evidence="2">
    <location>
        <begin position="557"/>
        <end position="698"/>
    </location>
</feature>
<comment type="cofactor">
    <cofactor evidence="1">
        <name>Zn(2+)</name>
        <dbReference type="ChEBI" id="CHEBI:29105"/>
    </cofactor>
    <text evidence="1">Binds 1 zinc ion per subunit.</text>
</comment>
<accession>N1V0Z1</accession>
<dbReference type="RefSeq" id="WP_005269959.1">
    <property type="nucleotide sequence ID" value="NZ_ANPE02000159.1"/>
</dbReference>
<dbReference type="GO" id="GO:0008237">
    <property type="term" value="F:metallopeptidase activity"/>
    <property type="evidence" value="ECO:0007669"/>
    <property type="project" value="InterPro"/>
</dbReference>
<dbReference type="SUPFAM" id="SSF63737">
    <property type="entry name" value="Leukotriene A4 hydrolase N-terminal domain"/>
    <property type="match status" value="1"/>
</dbReference>
<evidence type="ECO:0000259" key="3">
    <source>
        <dbReference type="Pfam" id="PF17900"/>
    </source>
</evidence>
<dbReference type="EMBL" id="ANPE02000159">
    <property type="protein sequence ID" value="EMY33694.1"/>
    <property type="molecule type" value="Genomic_DNA"/>
</dbReference>